<evidence type="ECO:0000256" key="2">
    <source>
        <dbReference type="ARBA" id="ARBA00022833"/>
    </source>
</evidence>
<evidence type="ECO:0000256" key="3">
    <source>
        <dbReference type="SAM" id="Coils"/>
    </source>
</evidence>
<dbReference type="CDD" id="cd20821">
    <property type="entry name" value="C1_MgcRacGAP"/>
    <property type="match status" value="1"/>
</dbReference>
<feature type="region of interest" description="Disordered" evidence="4">
    <location>
        <begin position="167"/>
        <end position="196"/>
    </location>
</feature>
<accession>A0AAV5W6K6</accession>
<gene>
    <name evidence="7" type="ORF">PFISCL1PPCAC_16806</name>
</gene>
<dbReference type="InterPro" id="IPR002219">
    <property type="entry name" value="PKC_DAG/PE"/>
</dbReference>
<dbReference type="GO" id="GO:0046872">
    <property type="term" value="F:metal ion binding"/>
    <property type="evidence" value="ECO:0007669"/>
    <property type="project" value="UniProtKB-KW"/>
</dbReference>
<dbReference type="GO" id="GO:0005634">
    <property type="term" value="C:nucleus"/>
    <property type="evidence" value="ECO:0007669"/>
    <property type="project" value="TreeGrafter"/>
</dbReference>
<feature type="region of interest" description="Disordered" evidence="4">
    <location>
        <begin position="227"/>
        <end position="254"/>
    </location>
</feature>
<dbReference type="AlphaFoldDB" id="A0AAV5W6K6"/>
<dbReference type="Pfam" id="PF00620">
    <property type="entry name" value="RhoGAP"/>
    <property type="match status" value="1"/>
</dbReference>
<feature type="compositionally biased region" description="Acidic residues" evidence="4">
    <location>
        <begin position="172"/>
        <end position="189"/>
    </location>
</feature>
<dbReference type="EMBL" id="BTSY01000004">
    <property type="protein sequence ID" value="GMT25509.1"/>
    <property type="molecule type" value="Genomic_DNA"/>
</dbReference>
<dbReference type="SUPFAM" id="SSF48350">
    <property type="entry name" value="GTPase activation domain, GAP"/>
    <property type="match status" value="1"/>
</dbReference>
<proteinExistence type="predicted"/>
<dbReference type="Proteomes" id="UP001432322">
    <property type="component" value="Unassembled WGS sequence"/>
</dbReference>
<keyword evidence="2" id="KW-0862">Zinc</keyword>
<dbReference type="GO" id="GO:0005096">
    <property type="term" value="F:GTPase activator activity"/>
    <property type="evidence" value="ECO:0007669"/>
    <property type="project" value="TreeGrafter"/>
</dbReference>
<evidence type="ECO:0000259" key="5">
    <source>
        <dbReference type="PROSITE" id="PS50081"/>
    </source>
</evidence>
<dbReference type="InterPro" id="IPR000198">
    <property type="entry name" value="RhoGAP_dom"/>
</dbReference>
<dbReference type="SMART" id="SM00324">
    <property type="entry name" value="RhoGAP"/>
    <property type="match status" value="1"/>
</dbReference>
<dbReference type="GO" id="GO:0030496">
    <property type="term" value="C:midbody"/>
    <property type="evidence" value="ECO:0007669"/>
    <property type="project" value="TreeGrafter"/>
</dbReference>
<dbReference type="InterPro" id="IPR046349">
    <property type="entry name" value="C1-like_sf"/>
</dbReference>
<dbReference type="PROSITE" id="PS50238">
    <property type="entry name" value="RHOGAP"/>
    <property type="match status" value="1"/>
</dbReference>
<dbReference type="SUPFAM" id="SSF57889">
    <property type="entry name" value="Cysteine-rich domain"/>
    <property type="match status" value="1"/>
</dbReference>
<feature type="domain" description="Rho-GAP" evidence="6">
    <location>
        <begin position="360"/>
        <end position="547"/>
    </location>
</feature>
<dbReference type="GO" id="GO:0032154">
    <property type="term" value="C:cleavage furrow"/>
    <property type="evidence" value="ECO:0007669"/>
    <property type="project" value="TreeGrafter"/>
</dbReference>
<dbReference type="SMART" id="SM00109">
    <property type="entry name" value="C1"/>
    <property type="match status" value="1"/>
</dbReference>
<evidence type="ECO:0000256" key="1">
    <source>
        <dbReference type="ARBA" id="ARBA00022723"/>
    </source>
</evidence>
<evidence type="ECO:0000313" key="8">
    <source>
        <dbReference type="Proteomes" id="UP001432322"/>
    </source>
</evidence>
<evidence type="ECO:0000256" key="4">
    <source>
        <dbReference type="SAM" id="MobiDB-lite"/>
    </source>
</evidence>
<dbReference type="GO" id="GO:0007266">
    <property type="term" value="P:Rho protein signal transduction"/>
    <property type="evidence" value="ECO:0007669"/>
    <property type="project" value="TreeGrafter"/>
</dbReference>
<dbReference type="GO" id="GO:0051233">
    <property type="term" value="C:spindle midzone"/>
    <property type="evidence" value="ECO:0007669"/>
    <property type="project" value="TreeGrafter"/>
</dbReference>
<feature type="coiled-coil region" evidence="3">
    <location>
        <begin position="28"/>
        <end position="132"/>
    </location>
</feature>
<organism evidence="7 8">
    <name type="scientific">Pristionchus fissidentatus</name>
    <dbReference type="NCBI Taxonomy" id="1538716"/>
    <lineage>
        <taxon>Eukaryota</taxon>
        <taxon>Metazoa</taxon>
        <taxon>Ecdysozoa</taxon>
        <taxon>Nematoda</taxon>
        <taxon>Chromadorea</taxon>
        <taxon>Rhabditida</taxon>
        <taxon>Rhabditina</taxon>
        <taxon>Diplogasteromorpha</taxon>
        <taxon>Diplogasteroidea</taxon>
        <taxon>Neodiplogasteridae</taxon>
        <taxon>Pristionchus</taxon>
    </lineage>
</organism>
<dbReference type="PROSITE" id="PS50081">
    <property type="entry name" value="ZF_DAG_PE_2"/>
    <property type="match status" value="1"/>
</dbReference>
<dbReference type="Gene3D" id="1.10.555.10">
    <property type="entry name" value="Rho GTPase activation protein"/>
    <property type="match status" value="1"/>
</dbReference>
<evidence type="ECO:0000313" key="7">
    <source>
        <dbReference type="EMBL" id="GMT25509.1"/>
    </source>
</evidence>
<comment type="caution">
    <text evidence="7">The sequence shown here is derived from an EMBL/GenBank/DDBJ whole genome shotgun (WGS) entry which is preliminary data.</text>
</comment>
<reference evidence="7" key="1">
    <citation type="submission" date="2023-10" db="EMBL/GenBank/DDBJ databases">
        <title>Genome assembly of Pristionchus species.</title>
        <authorList>
            <person name="Yoshida K."/>
            <person name="Sommer R.J."/>
        </authorList>
    </citation>
    <scope>NUCLEOTIDE SEQUENCE</scope>
    <source>
        <strain evidence="7">RS5133</strain>
    </source>
</reference>
<feature type="domain" description="Phorbol-ester/DAG-type" evidence="5">
    <location>
        <begin position="293"/>
        <end position="342"/>
    </location>
</feature>
<dbReference type="GO" id="GO:0000281">
    <property type="term" value="P:mitotic cytokinesis"/>
    <property type="evidence" value="ECO:0007669"/>
    <property type="project" value="TreeGrafter"/>
</dbReference>
<dbReference type="GO" id="GO:0051256">
    <property type="term" value="P:mitotic spindle midzone assembly"/>
    <property type="evidence" value="ECO:0007669"/>
    <property type="project" value="TreeGrafter"/>
</dbReference>
<name>A0AAV5W6K6_9BILA</name>
<sequence>MCSNEGSRQVLESYFELAHAVRTKTRSYNALLSDFQNLTEQYDRARKAHVAEAERREAAQRAMTQAEESARLVQQRYDEKEQEVRTAEARLKDARGEVARQVGYISALEADRDELENRLEMIKRNLEKQLVTMPENSSEQLAFMRQPSVYRSHSRAYAARFDTMVEERASEQTEEDSVDYDETEEESVMEEEKREEAKRRSSIVASVPLIRQPALAAHRVAQSRARVAGNGERTSGMQQQTRVSGQPTTTTSTKVTTTIKVDEQQQRLQTTVSIRTSSGTPRMRKSYSINQRPHRFEEYTGITKKCAVCALGFLFRGKAAVRCVDCGQHAHDKCKGKLACPCVPQAATPSRSRLPANTKFGLHEFCPASAPMIAVPIVRCVVALENKGLQTEGVYRRSGNKALITKALVVLCHKKEVPRLEVQDSEVLTGCIRNFLSPAYLRDPLIPKTSRDEFVRAAVTGKAEALQRAIVDLPQPNRDTLAYLCVHWLKVIALSAVNRMTMDNLCRCIAPTVVGMHNHASLATADDDLKDAVRVLETLLLLDTSYWKQYLQMEEPRKSVGAPRTAPSTPARKFGLNSSKRWR</sequence>
<dbReference type="GO" id="GO:0097149">
    <property type="term" value="C:centralspindlin complex"/>
    <property type="evidence" value="ECO:0007669"/>
    <property type="project" value="TreeGrafter"/>
</dbReference>
<feature type="compositionally biased region" description="Polar residues" evidence="4">
    <location>
        <begin position="232"/>
        <end position="247"/>
    </location>
</feature>
<keyword evidence="8" id="KW-1185">Reference proteome</keyword>
<evidence type="ECO:0000259" key="6">
    <source>
        <dbReference type="PROSITE" id="PS50238"/>
    </source>
</evidence>
<dbReference type="InterPro" id="IPR008936">
    <property type="entry name" value="Rho_GTPase_activation_prot"/>
</dbReference>
<dbReference type="PROSITE" id="PS00479">
    <property type="entry name" value="ZF_DAG_PE_1"/>
    <property type="match status" value="1"/>
</dbReference>
<dbReference type="PANTHER" id="PTHR46199:SF3">
    <property type="entry name" value="RAC GTPASE-ACTIVATING PROTEIN 1"/>
    <property type="match status" value="1"/>
</dbReference>
<keyword evidence="1" id="KW-0479">Metal-binding</keyword>
<dbReference type="Gene3D" id="3.30.60.20">
    <property type="match status" value="1"/>
</dbReference>
<feature type="region of interest" description="Disordered" evidence="4">
    <location>
        <begin position="558"/>
        <end position="583"/>
    </location>
</feature>
<keyword evidence="3" id="KW-0175">Coiled coil</keyword>
<dbReference type="PANTHER" id="PTHR46199">
    <property type="entry name" value="RAC GTPASE-ACTIVATING PROTEIN 1"/>
    <property type="match status" value="1"/>
</dbReference>
<protein>
    <submittedName>
        <fullName evidence="7">Uncharacterized protein</fullName>
    </submittedName>
</protein>